<proteinExistence type="predicted"/>
<sequence>MIWLGTFSTADEASESYKFKNLEFEELVMAKNAKKDKFVTYLMKNIFRMMNLNKNH</sequence>
<keyword evidence="2" id="KW-1185">Reference proteome</keyword>
<accession>A0AAV9K1L6</accession>
<dbReference type="EMBL" id="JAWPEI010000023">
    <property type="protein sequence ID" value="KAK4707204.1"/>
    <property type="molecule type" value="Genomic_DNA"/>
</dbReference>
<evidence type="ECO:0000313" key="2">
    <source>
        <dbReference type="Proteomes" id="UP001311915"/>
    </source>
</evidence>
<organism evidence="1 2">
    <name type="scientific">Solanum pinnatisectum</name>
    <name type="common">tansyleaf nightshade</name>
    <dbReference type="NCBI Taxonomy" id="50273"/>
    <lineage>
        <taxon>Eukaryota</taxon>
        <taxon>Viridiplantae</taxon>
        <taxon>Streptophyta</taxon>
        <taxon>Embryophyta</taxon>
        <taxon>Tracheophyta</taxon>
        <taxon>Spermatophyta</taxon>
        <taxon>Magnoliopsida</taxon>
        <taxon>eudicotyledons</taxon>
        <taxon>Gunneridae</taxon>
        <taxon>Pentapetalae</taxon>
        <taxon>asterids</taxon>
        <taxon>lamiids</taxon>
        <taxon>Solanales</taxon>
        <taxon>Solanaceae</taxon>
        <taxon>Solanoideae</taxon>
        <taxon>Solaneae</taxon>
        <taxon>Solanum</taxon>
    </lineage>
</organism>
<reference evidence="1 2" key="1">
    <citation type="submission" date="2023-10" db="EMBL/GenBank/DDBJ databases">
        <title>Genome-Wide Identification Analysis in wild type Solanum Pinnatisectum Reveals Some Genes Defensing Phytophthora Infestans.</title>
        <authorList>
            <person name="Sun C."/>
        </authorList>
    </citation>
    <scope>NUCLEOTIDE SEQUENCE [LARGE SCALE GENOMIC DNA]</scope>
    <source>
        <strain evidence="1">LQN</strain>
        <tissue evidence="1">Leaf</tissue>
    </source>
</reference>
<gene>
    <name evidence="1" type="ORF">R3W88_033219</name>
</gene>
<protein>
    <submittedName>
        <fullName evidence="1">Uncharacterized protein</fullName>
    </submittedName>
</protein>
<name>A0AAV9K1L6_9SOLN</name>
<evidence type="ECO:0000313" key="1">
    <source>
        <dbReference type="EMBL" id="KAK4707204.1"/>
    </source>
</evidence>
<comment type="caution">
    <text evidence="1">The sequence shown here is derived from an EMBL/GenBank/DDBJ whole genome shotgun (WGS) entry which is preliminary data.</text>
</comment>
<dbReference type="Proteomes" id="UP001311915">
    <property type="component" value="Unassembled WGS sequence"/>
</dbReference>
<dbReference type="AlphaFoldDB" id="A0AAV9K1L6"/>